<sequence>SPAPVLSLLSACARLGGGDVALCVREHHLPGICLALRGGGRDAAQAASFLRGLLHHLPPAGAAELFRGPGGAPTQLYGALAACLQGSLAGVPPADVPRLLVGPAPDLSEARAAALPVLAILAAIPAALPDLAHNGLHKAQTDRLVNCVELMLAASCDEEDAEVWECLVNIVDALRD</sequence>
<accession>A0ABQ6MPW2</accession>
<dbReference type="Proteomes" id="UP001165060">
    <property type="component" value="Unassembled WGS sequence"/>
</dbReference>
<proteinExistence type="predicted"/>
<protein>
    <submittedName>
        <fullName evidence="1">Uncharacterized protein</fullName>
    </submittedName>
</protein>
<gene>
    <name evidence="1" type="ORF">TeGR_g7878</name>
</gene>
<organism evidence="1 2">
    <name type="scientific">Tetraparma gracilis</name>
    <dbReference type="NCBI Taxonomy" id="2962635"/>
    <lineage>
        <taxon>Eukaryota</taxon>
        <taxon>Sar</taxon>
        <taxon>Stramenopiles</taxon>
        <taxon>Ochrophyta</taxon>
        <taxon>Bolidophyceae</taxon>
        <taxon>Parmales</taxon>
        <taxon>Triparmaceae</taxon>
        <taxon>Tetraparma</taxon>
    </lineage>
</organism>
<name>A0ABQ6MPW2_9STRA</name>
<feature type="non-terminal residue" evidence="1">
    <location>
        <position position="1"/>
    </location>
</feature>
<dbReference type="EMBL" id="BRYB01004364">
    <property type="protein sequence ID" value="GMI29831.1"/>
    <property type="molecule type" value="Genomic_DNA"/>
</dbReference>
<evidence type="ECO:0000313" key="1">
    <source>
        <dbReference type="EMBL" id="GMI29831.1"/>
    </source>
</evidence>
<evidence type="ECO:0000313" key="2">
    <source>
        <dbReference type="Proteomes" id="UP001165060"/>
    </source>
</evidence>
<keyword evidence="2" id="KW-1185">Reference proteome</keyword>
<comment type="caution">
    <text evidence="1">The sequence shown here is derived from an EMBL/GenBank/DDBJ whole genome shotgun (WGS) entry which is preliminary data.</text>
</comment>
<reference evidence="1 2" key="1">
    <citation type="journal article" date="2023" name="Commun. Biol.">
        <title>Genome analysis of Parmales, the sister group of diatoms, reveals the evolutionary specialization of diatoms from phago-mixotrophs to photoautotrophs.</title>
        <authorList>
            <person name="Ban H."/>
            <person name="Sato S."/>
            <person name="Yoshikawa S."/>
            <person name="Yamada K."/>
            <person name="Nakamura Y."/>
            <person name="Ichinomiya M."/>
            <person name="Sato N."/>
            <person name="Blanc-Mathieu R."/>
            <person name="Endo H."/>
            <person name="Kuwata A."/>
            <person name="Ogata H."/>
        </authorList>
    </citation>
    <scope>NUCLEOTIDE SEQUENCE [LARGE SCALE GENOMIC DNA]</scope>
</reference>